<dbReference type="Pfam" id="PF01467">
    <property type="entry name" value="CTP_transf_like"/>
    <property type="match status" value="1"/>
</dbReference>
<dbReference type="GO" id="GO:0005524">
    <property type="term" value="F:ATP binding"/>
    <property type="evidence" value="ECO:0007669"/>
    <property type="project" value="UniProtKB-KW"/>
</dbReference>
<comment type="function">
    <text evidence="20">Catalyzes the formation of NAD(+) from nicotinamide mononucleotide (NMN) and ATP. Can also use the deamidated form; nicotinic acid mononucleotide (NaMN) as substrate with the same efficiency. Can use triazofurin monophosphate (TrMP) as substrate. Can also use GTP and ITP as nucleotide donors. Also catalyzes the reverse reaction, i.e. the pyrophosphorolytic cleavage of NAD(+). For the pyrophosphorolytic activity, can use NAD(+), NADH, NaAD, nicotinic acid adenine dinucleotide phosphate (NHD), nicotinamide guanine dinucleotide (NGD) as substrates. Fails to cleave phosphorylated dinucleotides NADP(+), NADPH and NaADP(+). Protects against axonal degeneration following injury. May be involved in the maintenance of axonal integrity. Also functions as a stress-response chaperone protein that prevents toxic aggregation of proteins; this function may be independent of its NAD(+) synthesis activity.</text>
</comment>
<evidence type="ECO:0000256" key="4">
    <source>
        <dbReference type="ARBA" id="ARBA00005019"/>
    </source>
</evidence>
<dbReference type="GO" id="GO:0000309">
    <property type="term" value="F:nicotinamide-nucleotide adenylyltransferase activity"/>
    <property type="evidence" value="ECO:0007669"/>
    <property type="project" value="UniProtKB-EC"/>
</dbReference>
<evidence type="ECO:0000313" key="24">
    <source>
        <dbReference type="Proteomes" id="UP000639338"/>
    </source>
</evidence>
<dbReference type="SUPFAM" id="SSF52374">
    <property type="entry name" value="Nucleotidylyl transferase"/>
    <property type="match status" value="1"/>
</dbReference>
<keyword evidence="9" id="KW-0662">Pyridine nucleotide biosynthesis</keyword>
<evidence type="ECO:0000256" key="8">
    <source>
        <dbReference type="ARBA" id="ARBA00012390"/>
    </source>
</evidence>
<evidence type="ECO:0000256" key="9">
    <source>
        <dbReference type="ARBA" id="ARBA00022642"/>
    </source>
</evidence>
<dbReference type="AlphaFoldDB" id="A0A835CXS8"/>
<dbReference type="InterPro" id="IPR045094">
    <property type="entry name" value="NMNAT_euk"/>
</dbReference>
<dbReference type="PANTHER" id="PTHR12039">
    <property type="entry name" value="NICOTINAMIDE MONONUCLEOTIDE ADENYLYLTRANSFERASE"/>
    <property type="match status" value="1"/>
</dbReference>
<dbReference type="PANTHER" id="PTHR12039:SF0">
    <property type="entry name" value="NICOTINAMIDE-NUCLEOTIDE ADENYLYLTRANSFERASE"/>
    <property type="match status" value="1"/>
</dbReference>
<evidence type="ECO:0000256" key="7">
    <source>
        <dbReference type="ARBA" id="ARBA00012389"/>
    </source>
</evidence>
<dbReference type="InterPro" id="IPR004821">
    <property type="entry name" value="Cyt_trans-like"/>
</dbReference>
<dbReference type="EC" id="2.7.7.1" evidence="8"/>
<keyword evidence="15" id="KW-0496">Mitochondrion</keyword>
<comment type="similarity">
    <text evidence="5">Belongs to the eukaryotic NMN adenylyltransferase family.</text>
</comment>
<evidence type="ECO:0000256" key="3">
    <source>
        <dbReference type="ARBA" id="ARBA00004658"/>
    </source>
</evidence>
<reference evidence="23 24" key="1">
    <citation type="submission" date="2020-08" db="EMBL/GenBank/DDBJ databases">
        <title>Aphidius gifuensis genome sequencing and assembly.</title>
        <authorList>
            <person name="Du Z."/>
        </authorList>
    </citation>
    <scope>NUCLEOTIDE SEQUENCE [LARGE SCALE GENOMIC DNA]</scope>
    <source>
        <strain evidence="23">YNYX2018</strain>
        <tissue evidence="23">Adults</tissue>
    </source>
</reference>
<feature type="region of interest" description="Disordered" evidence="21">
    <location>
        <begin position="517"/>
        <end position="536"/>
    </location>
</feature>
<dbReference type="EC" id="2.7.7.18" evidence="7"/>
<sequence length="905" mass="102414">MAPNRVILISCGSFNPLTNMHLRMFEIARDHLHKMGNHVVVGGVISPVHDSYGKDDLTTMDHRCAMIKLAIKNNDWISLSTWETRQNNWTKTLISLQHHQSLLNCYLLDSSIMENCFDAKDFDWIPESIKNSTDKTPIQIKLLCGADLLESFAKPGVWDDKDIEAIISQHGLVVVTREGFCPNKFIHHSDILYKHMNNIFVVTEWIPNEVSSTRIRRALRRGESIRYLVQDSVINYIYKNGIYNAKNPSTTAKFEINSNNYLNIDDKYQSVLLTPSPSHDVTMITPSSMDIINLDMDNKLIKNIQNLPKIIETIDDVNNKNSSIYSSLKTNYPGQAKQIIATENGESIIFREVGSENTSTKNEKKDDILSDNNCNNNSINFIEKNICNFDCNDYQLDADKEKKISSIVNEDQEISSIVNKIEETTIVTQSIPQIQEENIDCQDVYERVVQVRKSNSTSSSDDNDGNIIKSIVNSRKNINEPKSPEQLVPIMIEGIKNNNINTDNEKDINNCELINLPEEKKDKAEDNDEEEEEVDNSINLQEDISTISGADEKEDFCSVCYSKERTIKNSIYTPRSSSSSPNEFDSTECDICGSYDVHEAETMAGIPQCELCEICGDLAMDEDVIASSHHELDDIIEAKILSSSSNYGSSNSLRKNIDLSENIQSNVKIVDITDENFEEINVTDNIVDDKKSKMMGIVESPVSTSIEEFSDDDGDDSTLDDVEFEIENCGLDVDEKIIEETTSIDGNIIETSETLIKLNDKISKSNVENRMNRGSSLNCRNTKYRSQTKRKYSSVDNLPISKKSIDNIKQQDSNNNSSTIVINRGRFIGSVDNVRYPRASKSNSQFRMSADDIGRIKEIGEDKNEPHKFLVRHQSERNSRISPDTIKFIFSKHGIKIISDRETAL</sequence>
<proteinExistence type="inferred from homology"/>
<dbReference type="GO" id="GO:0005759">
    <property type="term" value="C:mitochondrial matrix"/>
    <property type="evidence" value="ECO:0007669"/>
    <property type="project" value="UniProtKB-ARBA"/>
</dbReference>
<evidence type="ECO:0000256" key="17">
    <source>
        <dbReference type="ARBA" id="ARBA00074013"/>
    </source>
</evidence>
<evidence type="ECO:0000313" key="23">
    <source>
        <dbReference type="EMBL" id="KAF7996920.1"/>
    </source>
</evidence>
<comment type="cofactor">
    <cofactor evidence="1">
        <name>Mg(2+)</name>
        <dbReference type="ChEBI" id="CHEBI:18420"/>
    </cofactor>
</comment>
<dbReference type="GO" id="GO:0004515">
    <property type="term" value="F:nicotinate-nucleotide adenylyltransferase activity"/>
    <property type="evidence" value="ECO:0007669"/>
    <property type="project" value="UniProtKB-EC"/>
</dbReference>
<dbReference type="InterPro" id="IPR014729">
    <property type="entry name" value="Rossmann-like_a/b/a_fold"/>
</dbReference>
<evidence type="ECO:0000256" key="11">
    <source>
        <dbReference type="ARBA" id="ARBA00022695"/>
    </source>
</evidence>
<evidence type="ECO:0000256" key="12">
    <source>
        <dbReference type="ARBA" id="ARBA00022741"/>
    </source>
</evidence>
<evidence type="ECO:0000256" key="20">
    <source>
        <dbReference type="ARBA" id="ARBA00093425"/>
    </source>
</evidence>
<dbReference type="CDD" id="cd09286">
    <property type="entry name" value="NMNAT_Eukarya"/>
    <property type="match status" value="1"/>
</dbReference>
<keyword evidence="12" id="KW-0547">Nucleotide-binding</keyword>
<dbReference type="UniPathway" id="UPA00253">
    <property type="reaction ID" value="UER00332"/>
</dbReference>
<comment type="catalytic activity">
    <reaction evidence="16">
        <text>nicotinate beta-D-ribonucleotide + ATP + H(+) = deamido-NAD(+) + diphosphate</text>
        <dbReference type="Rhea" id="RHEA:22860"/>
        <dbReference type="ChEBI" id="CHEBI:15378"/>
        <dbReference type="ChEBI" id="CHEBI:30616"/>
        <dbReference type="ChEBI" id="CHEBI:33019"/>
        <dbReference type="ChEBI" id="CHEBI:57502"/>
        <dbReference type="ChEBI" id="CHEBI:58437"/>
        <dbReference type="EC" id="2.7.7.18"/>
    </reaction>
</comment>
<protein>
    <recommendedName>
        <fullName evidence="17">Nicotinamide/nicotinic acid mononucleotide adenylyltransferase 3</fullName>
        <ecNumber evidence="8">2.7.7.1</ecNumber>
        <ecNumber evidence="7">2.7.7.18</ecNumber>
    </recommendedName>
    <alternativeName>
        <fullName evidence="18">Nicotinamide-nucleotide adenylyltransferase 3</fullName>
    </alternativeName>
    <alternativeName>
        <fullName evidence="19">Nicotinate-nucleotide adenylyltransferase 3</fullName>
    </alternativeName>
</protein>
<evidence type="ECO:0000256" key="10">
    <source>
        <dbReference type="ARBA" id="ARBA00022679"/>
    </source>
</evidence>
<evidence type="ECO:0000256" key="14">
    <source>
        <dbReference type="ARBA" id="ARBA00023027"/>
    </source>
</evidence>
<evidence type="ECO:0000256" key="13">
    <source>
        <dbReference type="ARBA" id="ARBA00022840"/>
    </source>
</evidence>
<dbReference type="InterPro" id="IPR005248">
    <property type="entry name" value="NadD/NMNAT"/>
</dbReference>
<accession>A0A835CXS8</accession>
<comment type="subcellular location">
    <subcellularLocation>
        <location evidence="2">Mitochondrion</location>
    </subcellularLocation>
</comment>
<keyword evidence="10" id="KW-0808">Transferase</keyword>
<evidence type="ECO:0000256" key="6">
    <source>
        <dbReference type="ARBA" id="ARBA00011881"/>
    </source>
</evidence>
<evidence type="ECO:0000256" key="18">
    <source>
        <dbReference type="ARBA" id="ARBA00075132"/>
    </source>
</evidence>
<keyword evidence="11" id="KW-0548">Nucleotidyltransferase</keyword>
<dbReference type="FunFam" id="3.40.50.620:FF:000221">
    <property type="entry name" value="Nicotinamide/nicotinic acid mononucleotide adenylyltransferase 3"/>
    <property type="match status" value="1"/>
</dbReference>
<evidence type="ECO:0000256" key="16">
    <source>
        <dbReference type="ARBA" id="ARBA00048721"/>
    </source>
</evidence>
<evidence type="ECO:0000256" key="2">
    <source>
        <dbReference type="ARBA" id="ARBA00004173"/>
    </source>
</evidence>
<evidence type="ECO:0000256" key="15">
    <source>
        <dbReference type="ARBA" id="ARBA00023128"/>
    </source>
</evidence>
<dbReference type="Gene3D" id="3.40.50.620">
    <property type="entry name" value="HUPs"/>
    <property type="match status" value="1"/>
</dbReference>
<gene>
    <name evidence="23" type="ORF">HCN44_002566</name>
</gene>
<keyword evidence="24" id="KW-1185">Reference proteome</keyword>
<feature type="compositionally biased region" description="Acidic residues" evidence="21">
    <location>
        <begin position="525"/>
        <end position="535"/>
    </location>
</feature>
<dbReference type="Proteomes" id="UP000639338">
    <property type="component" value="Unassembled WGS sequence"/>
</dbReference>
<dbReference type="InterPro" id="IPR051182">
    <property type="entry name" value="Euk_NMN_adenylyltrnsfrase"/>
</dbReference>
<evidence type="ECO:0000256" key="1">
    <source>
        <dbReference type="ARBA" id="ARBA00001946"/>
    </source>
</evidence>
<comment type="pathway">
    <text evidence="3">Cofactor biosynthesis; NAD(+) biosynthesis; NAD(+) from nicotinamide D-ribonucleotide: step 1/1.</text>
</comment>
<name>A0A835CXS8_APHGI</name>
<evidence type="ECO:0000259" key="22">
    <source>
        <dbReference type="Pfam" id="PF01467"/>
    </source>
</evidence>
<organism evidence="23 24">
    <name type="scientific">Aphidius gifuensis</name>
    <name type="common">Parasitoid wasp</name>
    <dbReference type="NCBI Taxonomy" id="684658"/>
    <lineage>
        <taxon>Eukaryota</taxon>
        <taxon>Metazoa</taxon>
        <taxon>Ecdysozoa</taxon>
        <taxon>Arthropoda</taxon>
        <taxon>Hexapoda</taxon>
        <taxon>Insecta</taxon>
        <taxon>Pterygota</taxon>
        <taxon>Neoptera</taxon>
        <taxon>Endopterygota</taxon>
        <taxon>Hymenoptera</taxon>
        <taxon>Apocrita</taxon>
        <taxon>Ichneumonoidea</taxon>
        <taxon>Braconidae</taxon>
        <taxon>Aphidiinae</taxon>
        <taxon>Aphidius</taxon>
    </lineage>
</organism>
<feature type="domain" description="Cytidyltransferase-like" evidence="22">
    <location>
        <begin position="11"/>
        <end position="217"/>
    </location>
</feature>
<evidence type="ECO:0000256" key="21">
    <source>
        <dbReference type="SAM" id="MobiDB-lite"/>
    </source>
</evidence>
<dbReference type="EMBL" id="JACMRX010000001">
    <property type="protein sequence ID" value="KAF7996920.1"/>
    <property type="molecule type" value="Genomic_DNA"/>
</dbReference>
<dbReference type="OrthoDB" id="422187at2759"/>
<dbReference type="NCBIfam" id="TIGR00482">
    <property type="entry name" value="nicotinate (nicotinamide) nucleotide adenylyltransferase"/>
    <property type="match status" value="1"/>
</dbReference>
<dbReference type="GO" id="GO:0009435">
    <property type="term" value="P:NAD+ biosynthetic process"/>
    <property type="evidence" value="ECO:0007669"/>
    <property type="project" value="UniProtKB-UniPathway"/>
</dbReference>
<comment type="pathway">
    <text evidence="4">Cofactor biosynthesis; NAD(+) biosynthesis; deamido-NAD(+) from nicotinate D-ribonucleotide: step 1/1.</text>
</comment>
<evidence type="ECO:0000256" key="19">
    <source>
        <dbReference type="ARBA" id="ARBA00079369"/>
    </source>
</evidence>
<keyword evidence="13" id="KW-0067">ATP-binding</keyword>
<evidence type="ECO:0000256" key="5">
    <source>
        <dbReference type="ARBA" id="ARBA00007064"/>
    </source>
</evidence>
<comment type="subunit">
    <text evidence="6">Homotetramer.</text>
</comment>
<keyword evidence="14" id="KW-0520">NAD</keyword>
<comment type="caution">
    <text evidence="23">The sequence shown here is derived from an EMBL/GenBank/DDBJ whole genome shotgun (WGS) entry which is preliminary data.</text>
</comment>